<name>A0A2T9Z0T3_9FUNG</name>
<dbReference type="InterPro" id="IPR030230">
    <property type="entry name" value="Gpn1/Npa3/XAB1"/>
</dbReference>
<evidence type="ECO:0000256" key="4">
    <source>
        <dbReference type="ARBA" id="ARBA00022741"/>
    </source>
</evidence>
<evidence type="ECO:0000313" key="8">
    <source>
        <dbReference type="EMBL" id="PVU98134.1"/>
    </source>
</evidence>
<keyword evidence="3" id="KW-0597">Phosphoprotein</keyword>
<evidence type="ECO:0000256" key="6">
    <source>
        <dbReference type="ARBA" id="ARBA00023134"/>
    </source>
</evidence>
<dbReference type="PANTHER" id="PTHR21231:SF8">
    <property type="entry name" value="GPN-LOOP GTPASE 1"/>
    <property type="match status" value="1"/>
</dbReference>
<organism evidence="8 9">
    <name type="scientific">Furculomyces boomerangus</name>
    <dbReference type="NCBI Taxonomy" id="61424"/>
    <lineage>
        <taxon>Eukaryota</taxon>
        <taxon>Fungi</taxon>
        <taxon>Fungi incertae sedis</taxon>
        <taxon>Zoopagomycota</taxon>
        <taxon>Kickxellomycotina</taxon>
        <taxon>Harpellomycetes</taxon>
        <taxon>Harpellales</taxon>
        <taxon>Harpellaceae</taxon>
        <taxon>Furculomyces</taxon>
    </lineage>
</organism>
<evidence type="ECO:0000256" key="5">
    <source>
        <dbReference type="ARBA" id="ARBA00022801"/>
    </source>
</evidence>
<evidence type="ECO:0000256" key="7">
    <source>
        <dbReference type="RuleBase" id="RU365059"/>
    </source>
</evidence>
<dbReference type="GO" id="GO:0005525">
    <property type="term" value="F:GTP binding"/>
    <property type="evidence" value="ECO:0007669"/>
    <property type="project" value="UniProtKB-KW"/>
</dbReference>
<dbReference type="Proteomes" id="UP000245699">
    <property type="component" value="Unassembled WGS sequence"/>
</dbReference>
<keyword evidence="2 7" id="KW-0963">Cytoplasm</keyword>
<gene>
    <name evidence="8" type="ORF">BB559_001770</name>
</gene>
<dbReference type="OrthoDB" id="243313at2759"/>
<evidence type="ECO:0000256" key="2">
    <source>
        <dbReference type="ARBA" id="ARBA00022490"/>
    </source>
</evidence>
<dbReference type="AlphaFoldDB" id="A0A2T9Z0T3"/>
<evidence type="ECO:0000256" key="1">
    <source>
        <dbReference type="ARBA" id="ARBA00005290"/>
    </source>
</evidence>
<accession>A0A2T9Z0T3</accession>
<keyword evidence="9" id="KW-1185">Reference proteome</keyword>
<dbReference type="STRING" id="61424.A0A2T9Z0T3"/>
<keyword evidence="5 7" id="KW-0378">Hydrolase</keyword>
<dbReference type="EMBL" id="MBFT01000089">
    <property type="protein sequence ID" value="PVU98134.1"/>
    <property type="molecule type" value="Genomic_DNA"/>
</dbReference>
<dbReference type="GO" id="GO:0003924">
    <property type="term" value="F:GTPase activity"/>
    <property type="evidence" value="ECO:0007669"/>
    <property type="project" value="InterPro"/>
</dbReference>
<dbReference type="Gene3D" id="3.40.50.300">
    <property type="entry name" value="P-loop containing nucleotide triphosphate hydrolases"/>
    <property type="match status" value="1"/>
</dbReference>
<comment type="similarity">
    <text evidence="1 7">Belongs to the GPN-loop GTPase family.</text>
</comment>
<dbReference type="PANTHER" id="PTHR21231">
    <property type="entry name" value="XPA-BINDING PROTEIN 1-RELATED"/>
    <property type="match status" value="1"/>
</dbReference>
<dbReference type="FunFam" id="3.40.50.300:FF:000579">
    <property type="entry name" value="GPN-loop GTPase"/>
    <property type="match status" value="1"/>
</dbReference>
<dbReference type="CDD" id="cd17870">
    <property type="entry name" value="GPN1"/>
    <property type="match status" value="1"/>
</dbReference>
<dbReference type="InterPro" id="IPR027417">
    <property type="entry name" value="P-loop_NTPase"/>
</dbReference>
<dbReference type="GO" id="GO:0005634">
    <property type="term" value="C:nucleus"/>
    <property type="evidence" value="ECO:0007669"/>
    <property type="project" value="UniProtKB-SubCell"/>
</dbReference>
<evidence type="ECO:0000256" key="3">
    <source>
        <dbReference type="ARBA" id="ARBA00022553"/>
    </source>
</evidence>
<dbReference type="InterPro" id="IPR004130">
    <property type="entry name" value="Gpn"/>
</dbReference>
<keyword evidence="6 7" id="KW-0342">GTP-binding</keyword>
<dbReference type="SUPFAM" id="SSF52540">
    <property type="entry name" value="P-loop containing nucleoside triphosphate hydrolases"/>
    <property type="match status" value="1"/>
</dbReference>
<comment type="subcellular location">
    <subcellularLocation>
        <location evidence="7">Cytoplasm</location>
    </subcellularLocation>
    <subcellularLocation>
        <location evidence="7">Nucleus</location>
    </subcellularLocation>
</comment>
<protein>
    <recommendedName>
        <fullName evidence="7">GPN-loop GTPase</fullName>
        <ecNumber evidence="7">3.6.5.-</ecNumber>
    </recommendedName>
</protein>
<comment type="caution">
    <text evidence="8">The sequence shown here is derived from an EMBL/GenBank/DDBJ whole genome shotgun (WGS) entry which is preliminary data.</text>
</comment>
<dbReference type="GO" id="GO:0005737">
    <property type="term" value="C:cytoplasm"/>
    <property type="evidence" value="ECO:0007669"/>
    <property type="project" value="UniProtKB-SubCell"/>
</dbReference>
<comment type="subunit">
    <text evidence="7">Binds to RNA polymerase II.</text>
</comment>
<sequence>MDVIETKRDEKPTVIIVIGMAGSGKTTFMQRINSHLREKGDIPYVLNLDPAVTNLPFEANIDIKKTIDYKSVMKDYNLGPNGAILTSLNLFTTKFDQVLNILEKRAGGVKNVIIDTPGQIEIFTWSASGSIITDSLASTFPTVVAYVVDSVRTESPMTFMSNMLYACSILYKTQLPFVMVFNKTDIVSHERCLEWLRDFEKFQEALMLEEDSYMNSLMNSMSLMLDEFYNQMRVVGVSSVTGAGIPDFFVEVESARKEYFEDYLPQLEKKVAEKKEKEAGEKQAELDALLGDLEVKDR</sequence>
<evidence type="ECO:0000313" key="9">
    <source>
        <dbReference type="Proteomes" id="UP000245699"/>
    </source>
</evidence>
<dbReference type="Pfam" id="PF03029">
    <property type="entry name" value="ATP_bind_1"/>
    <property type="match status" value="1"/>
</dbReference>
<reference evidence="8 9" key="1">
    <citation type="journal article" date="2018" name="MBio">
        <title>Comparative Genomics Reveals the Core Gene Toolbox for the Fungus-Insect Symbiosis.</title>
        <authorList>
            <person name="Wang Y."/>
            <person name="Stata M."/>
            <person name="Wang W."/>
            <person name="Stajich J.E."/>
            <person name="White M.M."/>
            <person name="Moncalvo J.M."/>
        </authorList>
    </citation>
    <scope>NUCLEOTIDE SEQUENCE [LARGE SCALE GENOMIC DNA]</scope>
    <source>
        <strain evidence="8 9">AUS-77-4</strain>
    </source>
</reference>
<dbReference type="EC" id="3.6.5.-" evidence="7"/>
<proteinExistence type="inferred from homology"/>
<comment type="function">
    <text evidence="7">Small GTPase required for proper nuclear import of RNA polymerase II (RNAPII). May act at an RNAP assembly step prior to nuclear import.</text>
</comment>
<keyword evidence="4 7" id="KW-0547">Nucleotide-binding</keyword>